<sequence>MYREGASYYDFLMNEAPYERWKMWVDERLHMTNKKGPQSILDVGCGTGTFMSLIMRDGHDATGVDVSEDMLAIADSKIRRETDQVPQLSCQNMTELSLPQTYDVITVLCDSLNYVIEEQDVQQALMKFFEHLNHDGMLLFDVHSIQKMTEEFPGFSYGDNDPAQSLIWNSYAIEDVHGAVEHELSFFEETSSGLYKRYDELHTQRSFAIDTYVSWLEEAGFTEISVVKDFTHERASDQDERIFFIAKKQIDQ</sequence>
<dbReference type="Gene3D" id="3.40.50.150">
    <property type="entry name" value="Vaccinia Virus protein VP39"/>
    <property type="match status" value="1"/>
</dbReference>
<dbReference type="SUPFAM" id="SSF53335">
    <property type="entry name" value="S-adenosyl-L-methionine-dependent methyltransferases"/>
    <property type="match status" value="1"/>
</dbReference>
<comment type="caution">
    <text evidence="3">The sequence shown here is derived from an EMBL/GenBank/DDBJ whole genome shotgun (WGS) entry which is preliminary data.</text>
</comment>
<evidence type="ECO:0000256" key="1">
    <source>
        <dbReference type="ARBA" id="ARBA00022679"/>
    </source>
</evidence>
<keyword evidence="4" id="KW-1185">Reference proteome</keyword>
<dbReference type="PANTHER" id="PTHR43861">
    <property type="entry name" value="TRANS-ACONITATE 2-METHYLTRANSFERASE-RELATED"/>
    <property type="match status" value="1"/>
</dbReference>
<accession>A0ABS2PED5</accession>
<protein>
    <submittedName>
        <fullName evidence="3">Ubiquinone/menaquinone biosynthesis C-methylase UbiE</fullName>
    </submittedName>
</protein>
<dbReference type="Pfam" id="PF13649">
    <property type="entry name" value="Methyltransf_25"/>
    <property type="match status" value="1"/>
</dbReference>
<dbReference type="EMBL" id="JAFBEC010000008">
    <property type="protein sequence ID" value="MBM7633783.1"/>
    <property type="molecule type" value="Genomic_DNA"/>
</dbReference>
<proteinExistence type="predicted"/>
<keyword evidence="3" id="KW-0830">Ubiquinone</keyword>
<name>A0ABS2PED5_9BACL</name>
<evidence type="ECO:0000259" key="2">
    <source>
        <dbReference type="Pfam" id="PF13649"/>
    </source>
</evidence>
<dbReference type="Gene3D" id="2.20.25.110">
    <property type="entry name" value="S-adenosyl-L-methionine-dependent methyltransferases"/>
    <property type="match status" value="1"/>
</dbReference>
<dbReference type="RefSeq" id="WP_204698495.1">
    <property type="nucleotide sequence ID" value="NZ_JAFBEC010000008.1"/>
</dbReference>
<evidence type="ECO:0000313" key="3">
    <source>
        <dbReference type="EMBL" id="MBM7633783.1"/>
    </source>
</evidence>
<reference evidence="3 4" key="1">
    <citation type="submission" date="2021-01" db="EMBL/GenBank/DDBJ databases">
        <title>Genomic Encyclopedia of Type Strains, Phase IV (KMG-IV): sequencing the most valuable type-strain genomes for metagenomic binning, comparative biology and taxonomic classification.</title>
        <authorList>
            <person name="Goeker M."/>
        </authorList>
    </citation>
    <scope>NUCLEOTIDE SEQUENCE [LARGE SCALE GENOMIC DNA]</scope>
    <source>
        <strain evidence="3 4">DSM 25540</strain>
    </source>
</reference>
<keyword evidence="1" id="KW-0808">Transferase</keyword>
<evidence type="ECO:0000313" key="4">
    <source>
        <dbReference type="Proteomes" id="UP000741863"/>
    </source>
</evidence>
<dbReference type="Proteomes" id="UP000741863">
    <property type="component" value="Unassembled WGS sequence"/>
</dbReference>
<organism evidence="3 4">
    <name type="scientific">Geomicrobium sediminis</name>
    <dbReference type="NCBI Taxonomy" id="1347788"/>
    <lineage>
        <taxon>Bacteria</taxon>
        <taxon>Bacillati</taxon>
        <taxon>Bacillota</taxon>
        <taxon>Bacilli</taxon>
        <taxon>Bacillales</taxon>
        <taxon>Geomicrobium</taxon>
    </lineage>
</organism>
<gene>
    <name evidence="3" type="ORF">JOD17_002879</name>
</gene>
<dbReference type="InterPro" id="IPR041698">
    <property type="entry name" value="Methyltransf_25"/>
</dbReference>
<feature type="domain" description="Methyltransferase" evidence="2">
    <location>
        <begin position="40"/>
        <end position="136"/>
    </location>
</feature>
<dbReference type="InterPro" id="IPR029063">
    <property type="entry name" value="SAM-dependent_MTases_sf"/>
</dbReference>
<dbReference type="CDD" id="cd02440">
    <property type="entry name" value="AdoMet_MTases"/>
    <property type="match status" value="1"/>
</dbReference>